<dbReference type="PANTHER" id="PTHR11804:SF45">
    <property type="entry name" value="SIMILAR TO OLIGOENDOPEPTIDASE"/>
    <property type="match status" value="1"/>
</dbReference>
<evidence type="ECO:0000256" key="2">
    <source>
        <dbReference type="ARBA" id="ARBA00022723"/>
    </source>
</evidence>
<dbReference type="InterPro" id="IPR045090">
    <property type="entry name" value="Pept_M3A_M3B"/>
</dbReference>
<dbReference type="RefSeq" id="WP_269881723.1">
    <property type="nucleotide sequence ID" value="NZ_JAQAGZ010000007.1"/>
</dbReference>
<dbReference type="EMBL" id="JAQAGZ010000007">
    <property type="protein sequence ID" value="MCZ8513235.1"/>
    <property type="molecule type" value="Genomic_DNA"/>
</dbReference>
<feature type="domain" description="Oligopeptidase F N-terminal" evidence="8">
    <location>
        <begin position="114"/>
        <end position="183"/>
    </location>
</feature>
<keyword evidence="4 6" id="KW-0862">Zinc</keyword>
<dbReference type="Gene3D" id="1.10.1370.20">
    <property type="entry name" value="Oligoendopeptidase f, C-terminal domain"/>
    <property type="match status" value="1"/>
</dbReference>
<evidence type="ECO:0000259" key="8">
    <source>
        <dbReference type="Pfam" id="PF08439"/>
    </source>
</evidence>
<keyword evidence="2 6" id="KW-0479">Metal-binding</keyword>
<gene>
    <name evidence="9" type="primary">pepF</name>
    <name evidence="9" type="ORF">O9H85_12535</name>
</gene>
<dbReference type="InterPro" id="IPR004438">
    <property type="entry name" value="Peptidase_M3B"/>
</dbReference>
<protein>
    <recommendedName>
        <fullName evidence="6">Oligopeptidase F</fullName>
        <ecNumber evidence="6">3.4.24.-</ecNumber>
    </recommendedName>
</protein>
<evidence type="ECO:0000256" key="1">
    <source>
        <dbReference type="ARBA" id="ARBA00022670"/>
    </source>
</evidence>
<evidence type="ECO:0000256" key="5">
    <source>
        <dbReference type="ARBA" id="ARBA00023049"/>
    </source>
</evidence>
<comment type="function">
    <text evidence="6">Has oligopeptidase activity and degrades a variety of small bioactive peptides.</text>
</comment>
<reference evidence="9 10" key="1">
    <citation type="submission" date="2022-12" db="EMBL/GenBank/DDBJ databases">
        <title>Draft genome sequence of Paenibacillus sp. dW9.</title>
        <authorList>
            <person name="Choi E.-W."/>
            <person name="Kim D.-U."/>
        </authorList>
    </citation>
    <scope>NUCLEOTIDE SEQUENCE [LARGE SCALE GENOMIC DNA]</scope>
    <source>
        <strain evidence="10">dW9</strain>
    </source>
</reference>
<proteinExistence type="inferred from homology"/>
<dbReference type="Gene3D" id="1.20.140.70">
    <property type="entry name" value="Oligopeptidase f, N-terminal domain"/>
    <property type="match status" value="1"/>
</dbReference>
<dbReference type="PANTHER" id="PTHR11804">
    <property type="entry name" value="PROTEASE M3 THIMET OLIGOPEPTIDASE-RELATED"/>
    <property type="match status" value="1"/>
</dbReference>
<dbReference type="InterPro" id="IPR001567">
    <property type="entry name" value="Pept_M3A_M3B_dom"/>
</dbReference>
<evidence type="ECO:0000313" key="10">
    <source>
        <dbReference type="Proteomes" id="UP001527882"/>
    </source>
</evidence>
<evidence type="ECO:0000256" key="6">
    <source>
        <dbReference type="RuleBase" id="RU368091"/>
    </source>
</evidence>
<comment type="cofactor">
    <cofactor evidence="6">
        <name>Zn(2+)</name>
        <dbReference type="ChEBI" id="CHEBI:29105"/>
    </cofactor>
    <text evidence="6">Binds 1 zinc ion.</text>
</comment>
<organism evidence="9 10">
    <name type="scientific">Paenibacillus gyeongsangnamensis</name>
    <dbReference type="NCBI Taxonomy" id="3388067"/>
    <lineage>
        <taxon>Bacteria</taxon>
        <taxon>Bacillati</taxon>
        <taxon>Bacillota</taxon>
        <taxon>Bacilli</taxon>
        <taxon>Bacillales</taxon>
        <taxon>Paenibacillaceae</taxon>
        <taxon>Paenibacillus</taxon>
    </lineage>
</organism>
<comment type="similarity">
    <text evidence="6">Belongs to the peptidase M3B family.</text>
</comment>
<dbReference type="Pfam" id="PF08439">
    <property type="entry name" value="Peptidase_M3_N"/>
    <property type="match status" value="1"/>
</dbReference>
<evidence type="ECO:0000256" key="4">
    <source>
        <dbReference type="ARBA" id="ARBA00022833"/>
    </source>
</evidence>
<sequence length="599" mass="67283">MKQRWQRNEVPVGLTWDLDGLFPSKDAWEAELQTIEKEAALMGRFRGKLSQGAGILADCLKEQEALLARNGRAGAYARLRYSEDSGNPDNQSGSARAGDVASGIGAALSFIRSEIMELPEGTVEEYIKQEPRLQPFRKSLYDLLETKPYKLSAETESVLASLGEVLGAPYTIYQRSKLSDMSFSPVQDDRNVTHPVSFALFETSYEFSANTSLRRASYDSFTRTLGQYRNTIAGTYAAEVKRQTVTARLRGYESVTDMLLQPQQVTKEMYHHILDTIRSELAPHMRRFMGLKKRVLGIDRLLFCDLKAPMDPEFNPEVTIEEAGRTILDALQVMGPEYVRLMEEALSNRWIDYADNVGKSTGAFCATPYGAHSYILITWGGNMRSAFTLAHELGHAGHLMLAARHQSFTNFRPSTYFIEAPSTMNELLLAQHILKQSDDPRMKRWVILQLLNTYYHNFVTHLLEGDMQRRVYEAAEAGEALTAGTLSALKGRVLSEFWGDEVELDPGASLTWMRQPHYYMGLYPYTYAAGLTASTAVAQRMKEEGQPVIDRWLDVLKAGGTLRPLDLLKLAGVDMSEARPIRSAVAYVGTLIDELETLF</sequence>
<dbReference type="NCBIfam" id="TIGR00181">
    <property type="entry name" value="pepF"/>
    <property type="match status" value="1"/>
</dbReference>
<evidence type="ECO:0000313" key="9">
    <source>
        <dbReference type="EMBL" id="MCZ8513235.1"/>
    </source>
</evidence>
<dbReference type="CDD" id="cd09609">
    <property type="entry name" value="M3B_PepF"/>
    <property type="match status" value="1"/>
</dbReference>
<dbReference type="Pfam" id="PF01432">
    <property type="entry name" value="Peptidase_M3"/>
    <property type="match status" value="1"/>
</dbReference>
<accession>A0ABT4Q955</accession>
<name>A0ABT4Q955_9BACL</name>
<evidence type="ECO:0000256" key="3">
    <source>
        <dbReference type="ARBA" id="ARBA00022801"/>
    </source>
</evidence>
<dbReference type="InterPro" id="IPR034009">
    <property type="entry name" value="M3B_PepF_4"/>
</dbReference>
<feature type="domain" description="Peptidase M3A/M3B catalytic" evidence="7">
    <location>
        <begin position="208"/>
        <end position="585"/>
    </location>
</feature>
<dbReference type="InterPro" id="IPR042088">
    <property type="entry name" value="OligoPept_F_C"/>
</dbReference>
<dbReference type="InterPro" id="IPR013647">
    <property type="entry name" value="OligopepF_N_dom"/>
</dbReference>
<dbReference type="Proteomes" id="UP001527882">
    <property type="component" value="Unassembled WGS sequence"/>
</dbReference>
<keyword evidence="1 6" id="KW-0645">Protease</keyword>
<evidence type="ECO:0000259" key="7">
    <source>
        <dbReference type="Pfam" id="PF01432"/>
    </source>
</evidence>
<dbReference type="SUPFAM" id="SSF55486">
    <property type="entry name" value="Metalloproteases ('zincins'), catalytic domain"/>
    <property type="match status" value="1"/>
</dbReference>
<dbReference type="EC" id="3.4.24.-" evidence="6"/>
<keyword evidence="5 6" id="KW-0482">Metalloprotease</keyword>
<keyword evidence="10" id="KW-1185">Reference proteome</keyword>
<comment type="caution">
    <text evidence="9">The sequence shown here is derived from an EMBL/GenBank/DDBJ whole genome shotgun (WGS) entry which is preliminary data.</text>
</comment>
<keyword evidence="3 6" id="KW-0378">Hydrolase</keyword>